<keyword evidence="1" id="KW-0472">Membrane</keyword>
<dbReference type="RefSeq" id="WP_147148553.1">
    <property type="nucleotide sequence ID" value="NZ_BJXN01000017.1"/>
</dbReference>
<evidence type="ECO:0000256" key="1">
    <source>
        <dbReference type="SAM" id="Phobius"/>
    </source>
</evidence>
<sequence length="160" mass="16870">MFVLLLVHVLAAIFWMGGTLFFGFVLEPVLAGLGAKNGEVMVRLIPRIHRAMTVAGLVTILAGLGLYALHTSAFDLKLMFETRLPLTLGAFAGLLALLVGVFFQGPTGAKLLELYAKATANGAPLSPDEARAAAVLKARLGRGGQLETILMLLALIGMVI</sequence>
<gene>
    <name evidence="2" type="ORF">ODE01S_20760</name>
</gene>
<keyword evidence="1" id="KW-0812">Transmembrane</keyword>
<reference evidence="2 3" key="1">
    <citation type="submission" date="2019-07" db="EMBL/GenBank/DDBJ databases">
        <title>Whole genome shotgun sequence of Oceanithermus desulfurans NBRC 100063.</title>
        <authorList>
            <person name="Hosoyama A."/>
            <person name="Uohara A."/>
            <person name="Ohji S."/>
            <person name="Ichikawa N."/>
        </authorList>
    </citation>
    <scope>NUCLEOTIDE SEQUENCE [LARGE SCALE GENOMIC DNA]</scope>
    <source>
        <strain evidence="2 3">NBRC 100063</strain>
    </source>
</reference>
<proteinExistence type="predicted"/>
<feature type="transmembrane region" description="Helical" evidence="1">
    <location>
        <begin position="6"/>
        <end position="30"/>
    </location>
</feature>
<protein>
    <recommendedName>
        <fullName evidence="4">Copper resistance protein D domain-containing protein</fullName>
    </recommendedName>
</protein>
<evidence type="ECO:0000313" key="3">
    <source>
        <dbReference type="Proteomes" id="UP000321827"/>
    </source>
</evidence>
<comment type="caution">
    <text evidence="2">The sequence shown here is derived from an EMBL/GenBank/DDBJ whole genome shotgun (WGS) entry which is preliminary data.</text>
</comment>
<evidence type="ECO:0000313" key="2">
    <source>
        <dbReference type="EMBL" id="GEM90642.1"/>
    </source>
</evidence>
<dbReference type="Proteomes" id="UP000321827">
    <property type="component" value="Unassembled WGS sequence"/>
</dbReference>
<organism evidence="2 3">
    <name type="scientific">Oceanithermus desulfurans NBRC 100063</name>
    <dbReference type="NCBI Taxonomy" id="1227550"/>
    <lineage>
        <taxon>Bacteria</taxon>
        <taxon>Thermotogati</taxon>
        <taxon>Deinococcota</taxon>
        <taxon>Deinococci</taxon>
        <taxon>Thermales</taxon>
        <taxon>Thermaceae</taxon>
        <taxon>Oceanithermus</taxon>
    </lineage>
</organism>
<dbReference type="EMBL" id="BJXN01000017">
    <property type="protein sequence ID" value="GEM90642.1"/>
    <property type="molecule type" value="Genomic_DNA"/>
</dbReference>
<feature type="transmembrane region" description="Helical" evidence="1">
    <location>
        <begin position="82"/>
        <end position="103"/>
    </location>
</feature>
<dbReference type="AlphaFoldDB" id="A0A511RNY8"/>
<keyword evidence="1" id="KW-1133">Transmembrane helix</keyword>
<feature type="transmembrane region" description="Helical" evidence="1">
    <location>
        <begin position="51"/>
        <end position="70"/>
    </location>
</feature>
<evidence type="ECO:0008006" key="4">
    <source>
        <dbReference type="Google" id="ProtNLM"/>
    </source>
</evidence>
<accession>A0A511RNY8</accession>
<name>A0A511RNY8_9DEIN</name>